<sequence length="523" mass="59633">MKIKLLFLFVSIGLFAQNDKTLVFNRYIELEQDVSVKLASKKLVSDYSFDKLILIDLSYLLLGETSPSEGLEATFNEDKNKISLSGGIFSGQHYLVTAKGDFSTTDKGIYFFDENNGSTDAKISINYFHSIWSTRKYFKPIKNKKVQRGFYKIETAKRKKIADLLKDYHYSWILLTHKGIPVENLESTIEELNAAVKKYNYVLELEDDFVEKVDSAHVNTFIKEKKMSSRSAVVIQSIIIKDDDNNEVTLSVKPESSQNIHDLKLDSYDIEKAITLYENTLTSIDSITDIISTTEIEQAQPYWNSKKLIYYGASPFYSRETISKVYTFNESLSFDKQFNDAIGDLFGVDLQVGYFYQTKPEFNSIVKTFYTRVTGQIARGSNVDGFKKQTYEFPSTIGDTLSTGIITNPNKIEGNYNTDGQLYNYGLKTSVGVEAYLYPSTHFGLFGQIGYSHVEFDAGKGKDSEIYNMRLGILMNLKSKEKNFATLQFFADRSDLSKSPNSEDKDLRFGFKLGIPFYFKSQL</sequence>
<dbReference type="OrthoDB" id="1446396at2"/>
<dbReference type="Proteomes" id="UP000256980">
    <property type="component" value="Unassembled WGS sequence"/>
</dbReference>
<evidence type="ECO:0000313" key="1">
    <source>
        <dbReference type="EMBL" id="RED42632.1"/>
    </source>
</evidence>
<gene>
    <name evidence="1" type="ORF">DFQ10_10839</name>
</gene>
<dbReference type="AlphaFoldDB" id="A0A3D9GZF5"/>
<keyword evidence="2" id="KW-1185">Reference proteome</keyword>
<dbReference type="EMBL" id="QRDV01000008">
    <property type="protein sequence ID" value="RED42632.1"/>
    <property type="molecule type" value="Genomic_DNA"/>
</dbReference>
<reference evidence="1 2" key="1">
    <citation type="submission" date="2018-07" db="EMBL/GenBank/DDBJ databases">
        <title>Genomic Encyclopedia of Type Strains, Phase III (KMG-III): the genomes of soil and plant-associated and newly described type strains.</title>
        <authorList>
            <person name="Whitman W."/>
        </authorList>
    </citation>
    <scope>NUCLEOTIDE SEQUENCE [LARGE SCALE GENOMIC DNA]</scope>
    <source>
        <strain evidence="1 2">CECT 7946</strain>
    </source>
</reference>
<dbReference type="RefSeq" id="WP_115818281.1">
    <property type="nucleotide sequence ID" value="NZ_QRDV01000008.1"/>
</dbReference>
<protein>
    <submittedName>
        <fullName evidence="1">Uncharacterized protein</fullName>
    </submittedName>
</protein>
<evidence type="ECO:0000313" key="2">
    <source>
        <dbReference type="Proteomes" id="UP000256980"/>
    </source>
</evidence>
<accession>A0A3D9GZF5</accession>
<comment type="caution">
    <text evidence="1">The sequence shown here is derived from an EMBL/GenBank/DDBJ whole genome shotgun (WGS) entry which is preliminary data.</text>
</comment>
<organism evidence="1 2">
    <name type="scientific">Winogradskyella eximia</name>
    <dbReference type="NCBI Taxonomy" id="262006"/>
    <lineage>
        <taxon>Bacteria</taxon>
        <taxon>Pseudomonadati</taxon>
        <taxon>Bacteroidota</taxon>
        <taxon>Flavobacteriia</taxon>
        <taxon>Flavobacteriales</taxon>
        <taxon>Flavobacteriaceae</taxon>
        <taxon>Winogradskyella</taxon>
    </lineage>
</organism>
<proteinExistence type="predicted"/>
<name>A0A3D9GZF5_9FLAO</name>